<dbReference type="STRING" id="237069.SAMN05216498_2949"/>
<dbReference type="OrthoDB" id="1907642at2"/>
<evidence type="ECO:0000313" key="2">
    <source>
        <dbReference type="Proteomes" id="UP000199334"/>
    </source>
</evidence>
<dbReference type="AlphaFoldDB" id="A0A1H0DUI9"/>
<gene>
    <name evidence="1" type="ORF">SAMN05216498_2949</name>
</gene>
<reference evidence="1 2" key="1">
    <citation type="submission" date="2016-10" db="EMBL/GenBank/DDBJ databases">
        <authorList>
            <person name="de Groot N.N."/>
        </authorList>
    </citation>
    <scope>NUCLEOTIDE SEQUENCE [LARGE SCALE GENOMIC DNA]</scope>
    <source>
        <strain evidence="1 2">CGMCC 1.3442</strain>
    </source>
</reference>
<dbReference type="NCBIfam" id="TIGR04398">
    <property type="entry name" value="SLAP_DUP"/>
    <property type="match status" value="1"/>
</dbReference>
<keyword evidence="2" id="KW-1185">Reference proteome</keyword>
<dbReference type="Proteomes" id="UP000199334">
    <property type="component" value="Unassembled WGS sequence"/>
</dbReference>
<sequence>MQLQFEEKWDKTISEQDRSKIEEVFNKTKTHVEEVIEVVTLWHATNHKGELLVTALIHNRSDESLHFRDTTVQYQTIHQLIAKRSFTISNLTIPPQTSMPWTFIFPNAKSDEPELGIIRINNLGGAK</sequence>
<accession>A0A1H0DUI9</accession>
<organism evidence="1 2">
    <name type="scientific">Tenuibacillus multivorans</name>
    <dbReference type="NCBI Taxonomy" id="237069"/>
    <lineage>
        <taxon>Bacteria</taxon>
        <taxon>Bacillati</taxon>
        <taxon>Bacillota</taxon>
        <taxon>Bacilli</taxon>
        <taxon>Bacillales</taxon>
        <taxon>Bacillaceae</taxon>
        <taxon>Tenuibacillus</taxon>
    </lineage>
</organism>
<evidence type="ECO:0000313" key="1">
    <source>
        <dbReference type="EMBL" id="SDN73842.1"/>
    </source>
</evidence>
<name>A0A1H0DUI9_9BACI</name>
<proteinExistence type="predicted"/>
<dbReference type="RefSeq" id="WP_093857348.1">
    <property type="nucleotide sequence ID" value="NZ_BJVZ01000005.1"/>
</dbReference>
<protein>
    <submittedName>
        <fullName evidence="1">SLAP domain-containing protein</fullName>
    </submittedName>
</protein>
<dbReference type="EMBL" id="FNIG01000008">
    <property type="protein sequence ID" value="SDN73842.1"/>
    <property type="molecule type" value="Genomic_DNA"/>
</dbReference>
<dbReference type="InterPro" id="IPR030910">
    <property type="entry name" value="SLAP_dom"/>
</dbReference>